<evidence type="ECO:0000313" key="7">
    <source>
        <dbReference type="EMBL" id="MFD2205069.1"/>
    </source>
</evidence>
<dbReference type="NCBIfam" id="TIGR03240">
    <property type="entry name" value="arg_catab_astD"/>
    <property type="match status" value="1"/>
</dbReference>
<dbReference type="Gene3D" id="3.40.605.10">
    <property type="entry name" value="Aldehyde Dehydrogenase, Chain A, domain 1"/>
    <property type="match status" value="1"/>
</dbReference>
<keyword evidence="3 4" id="KW-0520">NAD</keyword>
<dbReference type="PANTHER" id="PTHR11699">
    <property type="entry name" value="ALDEHYDE DEHYDROGENASE-RELATED"/>
    <property type="match status" value="1"/>
</dbReference>
<feature type="domain" description="Aldehyde dehydrogenase" evidence="6">
    <location>
        <begin position="13"/>
        <end position="463"/>
    </location>
</feature>
<gene>
    <name evidence="4 7" type="primary">astD</name>
    <name evidence="7" type="ORF">ACFSKO_05590</name>
</gene>
<keyword evidence="2 4" id="KW-0560">Oxidoreductase</keyword>
<dbReference type="InterPro" id="IPR016160">
    <property type="entry name" value="Ald_DH_CS_CYS"/>
</dbReference>
<protein>
    <recommendedName>
        <fullName evidence="4">N-succinylglutamate 5-semialdehyde dehydrogenase</fullName>
        <ecNumber evidence="4">1.2.1.71</ecNumber>
    </recommendedName>
    <alternativeName>
        <fullName evidence="4">Succinylglutamic semialdehyde dehydrogenase</fullName>
        <shortName evidence="4">SGSD</shortName>
    </alternativeName>
</protein>
<feature type="active site" evidence="4">
    <location>
        <position position="282"/>
    </location>
</feature>
<evidence type="ECO:0000259" key="6">
    <source>
        <dbReference type="Pfam" id="PF00171"/>
    </source>
</evidence>
<dbReference type="Gene3D" id="3.40.309.10">
    <property type="entry name" value="Aldehyde Dehydrogenase, Chain A, domain 2"/>
    <property type="match status" value="1"/>
</dbReference>
<dbReference type="EC" id="1.2.1.71" evidence="4"/>
<evidence type="ECO:0000313" key="8">
    <source>
        <dbReference type="Proteomes" id="UP001597294"/>
    </source>
</evidence>
<keyword evidence="1 4" id="KW-0056">Arginine metabolism</keyword>
<dbReference type="PROSITE" id="PS00687">
    <property type="entry name" value="ALDEHYDE_DEHYDR_GLU"/>
    <property type="match status" value="1"/>
</dbReference>
<evidence type="ECO:0000256" key="5">
    <source>
        <dbReference type="PROSITE-ProRule" id="PRU10007"/>
    </source>
</evidence>
<dbReference type="InterPro" id="IPR029510">
    <property type="entry name" value="Ald_DH_CS_GLU"/>
</dbReference>
<dbReference type="NCBIfam" id="NF006992">
    <property type="entry name" value="PRK09457.1"/>
    <property type="match status" value="1"/>
</dbReference>
<feature type="binding site" evidence="4">
    <location>
        <begin position="225"/>
        <end position="230"/>
    </location>
    <ligand>
        <name>NAD(+)</name>
        <dbReference type="ChEBI" id="CHEBI:57540"/>
    </ligand>
</feature>
<dbReference type="InterPro" id="IPR015590">
    <property type="entry name" value="Aldehyde_DH_dom"/>
</dbReference>
<keyword evidence="8" id="KW-1185">Reference proteome</keyword>
<dbReference type="PROSITE" id="PS00070">
    <property type="entry name" value="ALDEHYDE_DEHYDR_CYS"/>
    <property type="match status" value="1"/>
</dbReference>
<evidence type="ECO:0000256" key="3">
    <source>
        <dbReference type="ARBA" id="ARBA00023027"/>
    </source>
</evidence>
<dbReference type="InterPro" id="IPR016162">
    <property type="entry name" value="Ald_DH_N"/>
</dbReference>
<dbReference type="InterPro" id="IPR016161">
    <property type="entry name" value="Ald_DH/histidinol_DH"/>
</dbReference>
<evidence type="ECO:0000256" key="1">
    <source>
        <dbReference type="ARBA" id="ARBA00022503"/>
    </source>
</evidence>
<feature type="active site" evidence="4 5">
    <location>
        <position position="248"/>
    </location>
</feature>
<sequence length="503" mass="53917">MNQQQKLYINGEWRVGQGGELSSLNPASNEIIWKATSATESDVDDAISSARAALRGWALAPIESRIEVITRYRDLLKERQEDIAVAIAMETGKPLWETRTEAAAMVGKVALSLDAFEKRTGDSENKMGEGLKATLRHKPHGVVAVFGPYNFPGHLPNGHIVPSLIAGNTLVFKPSDQTPMVAEVMVQTWHDAGLPAGVLNLVQGAKETGIALAGHDGIDGLFFTGSSATGELLHRQYAGQTGKILALEMGGNNPLVVMDAADHEAAAYHTIQSAYITSGQRCTCSRRLIVPIGAEGDKFIETLTLQINGIKVGQDDPENPPFMGSLISNAAADGILAAQDNLERLGGKIIHKAERLFADKPFLKPGLIDVTDITDLPDEEYFGPLLQIIRVADYDEAIRVANNTRFGLSAGILTDSKDLWEKFWIESRAGIVNWNRPLTGASGSAPFGGVGASGNHRPSAFYAADYAAYPVASLEAETLDIPSQLTPGISLGISLDVSRQKKG</sequence>
<dbReference type="GO" id="GO:0043824">
    <property type="term" value="F:succinylglutamate-semialdehyde dehydrogenase activity"/>
    <property type="evidence" value="ECO:0007669"/>
    <property type="project" value="UniProtKB-EC"/>
</dbReference>
<dbReference type="InterPro" id="IPR017649">
    <property type="entry name" value="SuccinylGlu_semiald_DH_AstD"/>
</dbReference>
<comment type="catalytic activity">
    <reaction evidence="4">
        <text>N-succinyl-L-glutamate 5-semialdehyde + NAD(+) + H2O = N-succinyl-L-glutamate + NADH + 2 H(+)</text>
        <dbReference type="Rhea" id="RHEA:10812"/>
        <dbReference type="ChEBI" id="CHEBI:15377"/>
        <dbReference type="ChEBI" id="CHEBI:15378"/>
        <dbReference type="ChEBI" id="CHEBI:57540"/>
        <dbReference type="ChEBI" id="CHEBI:57945"/>
        <dbReference type="ChEBI" id="CHEBI:58520"/>
        <dbReference type="ChEBI" id="CHEBI:58763"/>
        <dbReference type="EC" id="1.2.1.71"/>
    </reaction>
</comment>
<name>A0ABW5BHL0_9PROT</name>
<dbReference type="Proteomes" id="UP001597294">
    <property type="component" value="Unassembled WGS sequence"/>
</dbReference>
<reference evidence="8" key="1">
    <citation type="journal article" date="2019" name="Int. J. Syst. Evol. Microbiol.">
        <title>The Global Catalogue of Microorganisms (GCM) 10K type strain sequencing project: providing services to taxonomists for standard genome sequencing and annotation.</title>
        <authorList>
            <consortium name="The Broad Institute Genomics Platform"/>
            <consortium name="The Broad Institute Genome Sequencing Center for Infectious Disease"/>
            <person name="Wu L."/>
            <person name="Ma J."/>
        </authorList>
    </citation>
    <scope>NUCLEOTIDE SEQUENCE [LARGE SCALE GENOMIC DNA]</scope>
    <source>
        <strain evidence="8">CGMCC 4.7192</strain>
    </source>
</reference>
<accession>A0ABW5BHL0</accession>
<organism evidence="7 8">
    <name type="scientific">Kiloniella antarctica</name>
    <dbReference type="NCBI Taxonomy" id="1550907"/>
    <lineage>
        <taxon>Bacteria</taxon>
        <taxon>Pseudomonadati</taxon>
        <taxon>Pseudomonadota</taxon>
        <taxon>Alphaproteobacteria</taxon>
        <taxon>Rhodospirillales</taxon>
        <taxon>Kiloniellaceae</taxon>
        <taxon>Kiloniella</taxon>
    </lineage>
</organism>
<dbReference type="EMBL" id="JBHUII010000001">
    <property type="protein sequence ID" value="MFD2205069.1"/>
    <property type="molecule type" value="Genomic_DNA"/>
</dbReference>
<dbReference type="CDD" id="cd07095">
    <property type="entry name" value="ALDH_SGSD_AstD"/>
    <property type="match status" value="1"/>
</dbReference>
<dbReference type="SUPFAM" id="SSF53720">
    <property type="entry name" value="ALDH-like"/>
    <property type="match status" value="1"/>
</dbReference>
<dbReference type="Pfam" id="PF00171">
    <property type="entry name" value="Aldedh"/>
    <property type="match status" value="1"/>
</dbReference>
<comment type="function">
    <text evidence="4">Catalyzes the NAD-dependent reduction of succinylglutamate semialdehyde into succinylglutamate.</text>
</comment>
<dbReference type="InterPro" id="IPR016163">
    <property type="entry name" value="Ald_DH_C"/>
</dbReference>
<dbReference type="HAMAP" id="MF_01174">
    <property type="entry name" value="Aldedh_AstD"/>
    <property type="match status" value="1"/>
</dbReference>
<evidence type="ECO:0000256" key="4">
    <source>
        <dbReference type="HAMAP-Rule" id="MF_01174"/>
    </source>
</evidence>
<comment type="caution">
    <text evidence="7">The sequence shown here is derived from an EMBL/GenBank/DDBJ whole genome shotgun (WGS) entry which is preliminary data.</text>
</comment>
<comment type="pathway">
    <text evidence="4">Amino-acid degradation; L-arginine degradation via AST pathway; L-glutamate and succinate from L-arginine: step 4/5.</text>
</comment>
<comment type="similarity">
    <text evidence="4">Belongs to the aldehyde dehydrogenase family. AstD subfamily.</text>
</comment>
<proteinExistence type="inferred from homology"/>
<evidence type="ECO:0000256" key="2">
    <source>
        <dbReference type="ARBA" id="ARBA00023002"/>
    </source>
</evidence>
<dbReference type="RefSeq" id="WP_380249258.1">
    <property type="nucleotide sequence ID" value="NZ_JBHUII010000001.1"/>
</dbReference>